<dbReference type="PANTHER" id="PTHR45947:SF3">
    <property type="entry name" value="SULFOQUINOVOSYL TRANSFERASE SQD2"/>
    <property type="match status" value="1"/>
</dbReference>
<dbReference type="Gene3D" id="3.40.50.2000">
    <property type="entry name" value="Glycogen Phosphorylase B"/>
    <property type="match status" value="2"/>
</dbReference>
<gene>
    <name evidence="2" type="primary">pimB</name>
    <name evidence="3" type="ORF">VP300_00014</name>
    <name evidence="2" type="ORF">VP39_00014</name>
</gene>
<dbReference type="SUPFAM" id="SSF53756">
    <property type="entry name" value="UDP-Glycosyltransferase/glycogen phosphorylase"/>
    <property type="match status" value="1"/>
</dbReference>
<dbReference type="InterPro" id="IPR001296">
    <property type="entry name" value="Glyco_trans_1"/>
</dbReference>
<proteinExistence type="predicted"/>
<feature type="domain" description="Glycosyl transferase family 1" evidence="1">
    <location>
        <begin position="207"/>
        <end position="364"/>
    </location>
</feature>
<dbReference type="Pfam" id="PF00534">
    <property type="entry name" value="Glycos_transf_1"/>
    <property type="match status" value="1"/>
</dbReference>
<organism evidence="2">
    <name type="scientific">Vibrio parahaemolyticus</name>
    <dbReference type="NCBI Taxonomy" id="670"/>
    <lineage>
        <taxon>Bacteria</taxon>
        <taxon>Pseudomonadati</taxon>
        <taxon>Pseudomonadota</taxon>
        <taxon>Gammaproteobacteria</taxon>
        <taxon>Vibrionales</taxon>
        <taxon>Vibrionaceae</taxon>
        <taxon>Vibrio</taxon>
    </lineage>
</organism>
<accession>A0A7M1VVB5</accession>
<dbReference type="EMBL" id="MT898125">
    <property type="protein sequence ID" value="QOS19158.1"/>
    <property type="molecule type" value="Genomic_DNA"/>
</dbReference>
<keyword evidence="2" id="KW-0808">Transferase</keyword>
<evidence type="ECO:0000313" key="3">
    <source>
        <dbReference type="EMBL" id="QOS28174.1"/>
    </source>
</evidence>
<dbReference type="EMBL" id="MT898367">
    <property type="protein sequence ID" value="QOS28174.1"/>
    <property type="molecule type" value="Genomic_DNA"/>
</dbReference>
<name>A0A7M1VVB5_VIBPH</name>
<dbReference type="RefSeq" id="WP_025570003.1">
    <property type="nucleotide sequence ID" value="NZ_JBPATV010000004.1"/>
</dbReference>
<dbReference type="GO" id="GO:0016757">
    <property type="term" value="F:glycosyltransferase activity"/>
    <property type="evidence" value="ECO:0007669"/>
    <property type="project" value="UniProtKB-KW"/>
</dbReference>
<evidence type="ECO:0000313" key="2">
    <source>
        <dbReference type="EMBL" id="QOS19158.1"/>
    </source>
</evidence>
<evidence type="ECO:0000259" key="1">
    <source>
        <dbReference type="Pfam" id="PF00534"/>
    </source>
</evidence>
<dbReference type="InterPro" id="IPR041693">
    <property type="entry name" value="Glyco_trans_4_5"/>
</dbReference>
<dbReference type="CDD" id="cd03801">
    <property type="entry name" value="GT4_PimA-like"/>
    <property type="match status" value="1"/>
</dbReference>
<sequence>MLLKVKILVRYYFFYAKYFFDIKKNIKSFGKSEKHLVAVSHDLSKTGAPMLLLHILKELSCRGWNITLISMSAGPLIKEFSKVSDVYISRKPEKFCARIAKCESKSGNVLINSVISGSWCKEFKNINFNVVSLVHELPGAIDYWKAGESAKKMTIFSDVIYFPSNFVKNKFQNNFGEAENTKVQPQGVFLTQESDMLSDDALTLIRRRYKLDEKPIVLNVANGNFRKGFDLFLKLSHLCPDLNFVWVGDLDREMKALAKSESTPNLHLLGYISQKNELLNLYSSASVLALTSREEPFGSIVLEAMSQGTPVIGFKDVGGFQDVVRNWDTGFLTELEDLEDMSDKIRLISFDRNLNMTMSNNCKKEMSNYSFDSYVSNIEKEFSHPHV</sequence>
<dbReference type="AlphaFoldDB" id="A0A7M1VVB5"/>
<dbReference type="EC" id="2.4.1.346" evidence="2"/>
<dbReference type="InterPro" id="IPR050194">
    <property type="entry name" value="Glycosyltransferase_grp1"/>
</dbReference>
<dbReference type="Pfam" id="PF16994">
    <property type="entry name" value="Glyco_trans_4_5"/>
    <property type="match status" value="1"/>
</dbReference>
<reference evidence="2" key="1">
    <citation type="submission" date="2020-08" db="EMBL/GenBank/DDBJ databases">
        <title>Genetic structure, function and evolution of capsule biosynthesis loci in Vibrio parahaemolyticus.</title>
        <authorList>
            <person name="Li L."/>
            <person name="Bian S."/>
        </authorList>
    </citation>
    <scope>NUCLEOTIDE SEQUENCE</scope>
    <source>
        <strain evidence="3">VP300</strain>
        <strain evidence="2">VP39</strain>
    </source>
</reference>
<dbReference type="PANTHER" id="PTHR45947">
    <property type="entry name" value="SULFOQUINOVOSYL TRANSFERASE SQD2"/>
    <property type="match status" value="1"/>
</dbReference>
<keyword evidence="2" id="KW-0328">Glycosyltransferase</keyword>
<protein>
    <submittedName>
        <fullName evidence="2">GDP-mannose-dependent alpha-(1-6)-phosphatidylinositol monomannoside mannosyltransferase</fullName>
        <ecNumber evidence="2">2.4.1.346</ecNumber>
    </submittedName>
</protein>